<comment type="subcellular location">
    <subcellularLocation>
        <location evidence="1">Cytoplasm</location>
    </subcellularLocation>
</comment>
<evidence type="ECO:0000256" key="5">
    <source>
        <dbReference type="ARBA" id="ARBA00022490"/>
    </source>
</evidence>
<dbReference type="SUPFAM" id="SSF55821">
    <property type="entry name" value="YrdC/RibB"/>
    <property type="match status" value="1"/>
</dbReference>
<evidence type="ECO:0000256" key="9">
    <source>
        <dbReference type="ARBA" id="ARBA00022741"/>
    </source>
</evidence>
<comment type="function">
    <text evidence="13">Required for the formation of a threonylcarbamoyl group on adenosine at position 37 (t(6)A37) in tRNAs that read codons beginning with adenine. Likely catalyzes the conversion of L-threonine, HCO(3)(-)/CO(2) and ATP to give threonylcarbamoyl-AMP (TC-AMP) as the acyladenylate intermediate, with the release of diphosphate. Required for normal translation, by ensuring translation fidelity at the level of codon recognition, appropriate translation initiation selection and maintenance of reading frame. Also involved in telomere replication. Binds to single-stranded telomeric (ssTG) DNA and positively regulates telomere length.</text>
</comment>
<dbReference type="InterPro" id="IPR006070">
    <property type="entry name" value="Sua5-like_dom"/>
</dbReference>
<dbReference type="GO" id="GO:0003725">
    <property type="term" value="F:double-stranded RNA binding"/>
    <property type="evidence" value="ECO:0007669"/>
    <property type="project" value="InterPro"/>
</dbReference>
<feature type="domain" description="YrdC-like" evidence="14">
    <location>
        <begin position="51"/>
        <end position="253"/>
    </location>
</feature>
<dbReference type="GO" id="GO:0005524">
    <property type="term" value="F:ATP binding"/>
    <property type="evidence" value="ECO:0007669"/>
    <property type="project" value="UniProtKB-KW"/>
</dbReference>
<keyword evidence="5" id="KW-0963">Cytoplasm</keyword>
<keyword evidence="8" id="KW-0548">Nucleotidyltransferase</keyword>
<comment type="catalytic activity">
    <reaction evidence="12">
        <text>L-threonine + hydrogencarbonate + ATP = L-threonylcarbamoyladenylate + diphosphate + H2O</text>
        <dbReference type="Rhea" id="RHEA:36407"/>
        <dbReference type="ChEBI" id="CHEBI:15377"/>
        <dbReference type="ChEBI" id="CHEBI:17544"/>
        <dbReference type="ChEBI" id="CHEBI:30616"/>
        <dbReference type="ChEBI" id="CHEBI:33019"/>
        <dbReference type="ChEBI" id="CHEBI:57926"/>
        <dbReference type="ChEBI" id="CHEBI:73682"/>
        <dbReference type="EC" id="2.7.7.87"/>
    </reaction>
</comment>
<comment type="similarity">
    <text evidence="2">Belongs to the SUA5 family.</text>
</comment>
<evidence type="ECO:0000256" key="2">
    <source>
        <dbReference type="ARBA" id="ARBA00007663"/>
    </source>
</evidence>
<keyword evidence="16" id="KW-1185">Reference proteome</keyword>
<dbReference type="STRING" id="50376.A0A517L8B0"/>
<dbReference type="PANTHER" id="PTHR17490:SF16">
    <property type="entry name" value="THREONYLCARBAMOYL-AMP SYNTHASE"/>
    <property type="match status" value="1"/>
</dbReference>
<proteinExistence type="inferred from homology"/>
<accession>A0A517L8B0</accession>
<evidence type="ECO:0000313" key="16">
    <source>
        <dbReference type="Proteomes" id="UP000316270"/>
    </source>
</evidence>
<evidence type="ECO:0000259" key="14">
    <source>
        <dbReference type="PROSITE" id="PS51163"/>
    </source>
</evidence>
<dbReference type="Gene3D" id="3.40.50.11030">
    <property type="entry name" value="Threonylcarbamoyl-AMP synthase, C-terminal domain"/>
    <property type="match status" value="1"/>
</dbReference>
<dbReference type="InterPro" id="IPR005145">
    <property type="entry name" value="Sua5_C"/>
</dbReference>
<dbReference type="Pfam" id="PF03481">
    <property type="entry name" value="Sua5_C"/>
    <property type="match status" value="1"/>
</dbReference>
<evidence type="ECO:0000256" key="7">
    <source>
        <dbReference type="ARBA" id="ARBA00022694"/>
    </source>
</evidence>
<evidence type="ECO:0000256" key="12">
    <source>
        <dbReference type="ARBA" id="ARBA00048366"/>
    </source>
</evidence>
<dbReference type="GO" id="GO:0000049">
    <property type="term" value="F:tRNA binding"/>
    <property type="evidence" value="ECO:0007669"/>
    <property type="project" value="TreeGrafter"/>
</dbReference>
<evidence type="ECO:0000256" key="10">
    <source>
        <dbReference type="ARBA" id="ARBA00022840"/>
    </source>
</evidence>
<dbReference type="FunFam" id="3.90.870.10:FF:000008">
    <property type="entry name" value="Threonylcarbamoyl-AMP synthase"/>
    <property type="match status" value="1"/>
</dbReference>
<keyword evidence="9" id="KW-0547">Nucleotide-binding</keyword>
<dbReference type="Proteomes" id="UP000316270">
    <property type="component" value="Chromosome 6"/>
</dbReference>
<keyword evidence="6" id="KW-0808">Transferase</keyword>
<evidence type="ECO:0000256" key="3">
    <source>
        <dbReference type="ARBA" id="ARBA00012584"/>
    </source>
</evidence>
<dbReference type="PROSITE" id="PS51163">
    <property type="entry name" value="YRDC"/>
    <property type="match status" value="1"/>
</dbReference>
<dbReference type="InterPro" id="IPR038385">
    <property type="entry name" value="Sua5/YwlC_C"/>
</dbReference>
<keyword evidence="7" id="KW-0819">tRNA processing</keyword>
<dbReference type="AlphaFoldDB" id="A0A517L8B0"/>
<dbReference type="InterPro" id="IPR050156">
    <property type="entry name" value="TC-AMP_synthase_SUA5"/>
</dbReference>
<dbReference type="EMBL" id="CP042190">
    <property type="protein sequence ID" value="QDS71861.1"/>
    <property type="molecule type" value="Genomic_DNA"/>
</dbReference>
<dbReference type="GO" id="GO:0006450">
    <property type="term" value="P:regulation of translational fidelity"/>
    <property type="evidence" value="ECO:0007669"/>
    <property type="project" value="TreeGrafter"/>
</dbReference>
<dbReference type="OrthoDB" id="412787at2759"/>
<reference evidence="15 16" key="1">
    <citation type="submission" date="2019-07" db="EMBL/GenBank/DDBJ databases">
        <title>Finished genome of Venturia effusa.</title>
        <authorList>
            <person name="Young C.A."/>
            <person name="Cox M.P."/>
            <person name="Ganley A.R.D."/>
            <person name="David W.J."/>
        </authorList>
    </citation>
    <scope>NUCLEOTIDE SEQUENCE [LARGE SCALE GENOMIC DNA]</scope>
    <source>
        <strain evidence="16">albino</strain>
    </source>
</reference>
<dbReference type="GO" id="GO:0061710">
    <property type="term" value="F:L-threonylcarbamoyladenylate synthase"/>
    <property type="evidence" value="ECO:0007669"/>
    <property type="project" value="UniProtKB-EC"/>
</dbReference>
<evidence type="ECO:0000256" key="11">
    <source>
        <dbReference type="ARBA" id="ARBA00029774"/>
    </source>
</evidence>
<evidence type="ECO:0000256" key="8">
    <source>
        <dbReference type="ARBA" id="ARBA00022695"/>
    </source>
</evidence>
<dbReference type="EC" id="2.7.7.87" evidence="3"/>
<dbReference type="Gene3D" id="3.90.870.10">
    <property type="entry name" value="DHBP synthase"/>
    <property type="match status" value="1"/>
</dbReference>
<sequence length="467" mass="50250">MDSQTNISVSQRHTATLPIDASKIGQIILKEEADFILEDWDIDLNEGSEGVKHLQLAARQLRDSTIPVAFPTETVYGLGADATRSEAVKGIYRAKQRPSDNPLIVHFASLRQLKDLLRDNANGRKTGEMQDPIPAVYKPLIRRFWPGPLTIILPNPTDSVLAPEVTAGLTTFGARMPRNLLALVLLKLADVPIAAPSANASTKPSPTAAEHVKEDLDGRIDYILDGGPCDVGVESTVVDGLSDPPAVLRPGGISIEQVRQCEGWQNVVVGYKDASEKGGGAPRAPGMKYRHYSPKAKVVLHEAGSNTPNIKSLVETVEHGCSIGIIRTREWPLGLGQAKMSSLQDDVIGGRESVFDSSSEPILVQKENGPTAESQVTNPAVLQALAHIIPTPRPIAQQLSLAGIIVWDIHLGTTTEEIARGLFWALRDLDRRGVDAIYVEGISDGTGDGDDAAIMNRLRKAAAVEIS</sequence>
<name>A0A517L8B0_9PEZI</name>
<evidence type="ECO:0000256" key="6">
    <source>
        <dbReference type="ARBA" id="ARBA00022679"/>
    </source>
</evidence>
<evidence type="ECO:0000256" key="1">
    <source>
        <dbReference type="ARBA" id="ARBA00004496"/>
    </source>
</evidence>
<dbReference type="InterPro" id="IPR017945">
    <property type="entry name" value="DHBP_synth_RibB-like_a/b_dom"/>
</dbReference>
<dbReference type="GO" id="GO:0002949">
    <property type="term" value="P:tRNA threonylcarbamoyladenosine modification"/>
    <property type="evidence" value="ECO:0007669"/>
    <property type="project" value="UniProtKB-ARBA"/>
</dbReference>
<evidence type="ECO:0000256" key="4">
    <source>
        <dbReference type="ARBA" id="ARBA00015492"/>
    </source>
</evidence>
<dbReference type="PANTHER" id="PTHR17490">
    <property type="entry name" value="SUA5"/>
    <property type="match status" value="1"/>
</dbReference>
<keyword evidence="10" id="KW-0067">ATP-binding</keyword>
<dbReference type="Pfam" id="PF01300">
    <property type="entry name" value="Sua5_yciO_yrdC"/>
    <property type="match status" value="1"/>
</dbReference>
<organism evidence="15 16">
    <name type="scientific">Venturia effusa</name>
    <dbReference type="NCBI Taxonomy" id="50376"/>
    <lineage>
        <taxon>Eukaryota</taxon>
        <taxon>Fungi</taxon>
        <taxon>Dikarya</taxon>
        <taxon>Ascomycota</taxon>
        <taxon>Pezizomycotina</taxon>
        <taxon>Dothideomycetes</taxon>
        <taxon>Pleosporomycetidae</taxon>
        <taxon>Venturiales</taxon>
        <taxon>Venturiaceae</taxon>
        <taxon>Venturia</taxon>
    </lineage>
</organism>
<protein>
    <recommendedName>
        <fullName evidence="4">Threonylcarbamoyl-AMP synthase</fullName>
        <ecNumber evidence="3">2.7.7.87</ecNumber>
    </recommendedName>
    <alternativeName>
        <fullName evidence="11">L-threonylcarbamoyladenylate synthase</fullName>
    </alternativeName>
</protein>
<evidence type="ECO:0000313" key="15">
    <source>
        <dbReference type="EMBL" id="QDS71861.1"/>
    </source>
</evidence>
<dbReference type="GO" id="GO:0005737">
    <property type="term" value="C:cytoplasm"/>
    <property type="evidence" value="ECO:0007669"/>
    <property type="project" value="UniProtKB-SubCell"/>
</dbReference>
<gene>
    <name evidence="15" type="ORF">FKW77_010018</name>
</gene>
<dbReference type="NCBIfam" id="TIGR00057">
    <property type="entry name" value="L-threonylcarbamoyladenylate synthase"/>
    <property type="match status" value="1"/>
</dbReference>
<evidence type="ECO:0000256" key="13">
    <source>
        <dbReference type="ARBA" id="ARBA00056339"/>
    </source>
</evidence>